<reference evidence="1" key="1">
    <citation type="submission" date="2024-07" db="EMBL/GenBank/DDBJ databases">
        <title>Complete genome sequence of Prevotella sp. YM-2024 GTC17253.</title>
        <authorList>
            <person name="Hayashi M."/>
            <person name="Muto Y."/>
            <person name="Tanaka K."/>
            <person name="Niwa H."/>
        </authorList>
    </citation>
    <scope>NUCLEOTIDE SEQUENCE</scope>
    <source>
        <strain evidence="1">GTC17253</strain>
    </source>
</reference>
<protein>
    <submittedName>
        <fullName evidence="1">Uncharacterized protein</fullName>
    </submittedName>
</protein>
<dbReference type="AlphaFoldDB" id="A0AB33IQI9"/>
<proteinExistence type="predicted"/>
<accession>A0AB33IQI9</accession>
<evidence type="ECO:0000313" key="1">
    <source>
        <dbReference type="EMBL" id="BFO71905.1"/>
    </source>
</evidence>
<gene>
    <name evidence="1" type="ORF">GTC17253_18710</name>
</gene>
<organism evidence="1">
    <name type="scientific">Prevotella sp. GTC17253</name>
    <dbReference type="NCBI Taxonomy" id="3236793"/>
    <lineage>
        <taxon>Bacteria</taxon>
        <taxon>Pseudomonadati</taxon>
        <taxon>Bacteroidota</taxon>
        <taxon>Bacteroidia</taxon>
        <taxon>Bacteroidales</taxon>
        <taxon>Prevotellaceae</taxon>
        <taxon>Prevotella</taxon>
    </lineage>
</organism>
<name>A0AB33IQI9_9BACT</name>
<dbReference type="EMBL" id="AP035785">
    <property type="protein sequence ID" value="BFO71905.1"/>
    <property type="molecule type" value="Genomic_DNA"/>
</dbReference>
<sequence>MLAFVDFVTLPYNIYVLDYARDKTKPHIALTPEGDCDYFSGADTPDARHYGQCDTR</sequence>